<accession>A0A285R8T9</accession>
<dbReference type="OrthoDB" id="2877001at2"/>
<protein>
    <submittedName>
        <fullName evidence="1">Uncharacterized protein</fullName>
    </submittedName>
</protein>
<name>A0A285R8T9_9BACL</name>
<dbReference type="Proteomes" id="UP000219636">
    <property type="component" value="Unassembled WGS sequence"/>
</dbReference>
<organism evidence="1 2">
    <name type="scientific">Ureibacillus xyleni</name>
    <dbReference type="NCBI Taxonomy" id="614648"/>
    <lineage>
        <taxon>Bacteria</taxon>
        <taxon>Bacillati</taxon>
        <taxon>Bacillota</taxon>
        <taxon>Bacilli</taxon>
        <taxon>Bacillales</taxon>
        <taxon>Caryophanaceae</taxon>
        <taxon>Ureibacillus</taxon>
    </lineage>
</organism>
<sequence length="89" mass="9838">MKLLMCLQCHDIFNLSLEEKTCGCGLTRGKYIDQLNATYSGKHAIPLGFTNTSLIKAIQNQPTNGLGEPFTAFVIPKECATFVKEDEVK</sequence>
<evidence type="ECO:0000313" key="1">
    <source>
        <dbReference type="EMBL" id="SOB90523.1"/>
    </source>
</evidence>
<dbReference type="AlphaFoldDB" id="A0A285R8T9"/>
<dbReference type="RefSeq" id="WP_097071762.1">
    <property type="nucleotide sequence ID" value="NZ_OBMQ01000001.1"/>
</dbReference>
<gene>
    <name evidence="1" type="ORF">SAMN05880501_101174</name>
</gene>
<evidence type="ECO:0000313" key="2">
    <source>
        <dbReference type="Proteomes" id="UP000219636"/>
    </source>
</evidence>
<keyword evidence="2" id="KW-1185">Reference proteome</keyword>
<proteinExistence type="predicted"/>
<reference evidence="2" key="1">
    <citation type="submission" date="2017-08" db="EMBL/GenBank/DDBJ databases">
        <authorList>
            <person name="Varghese N."/>
            <person name="Submissions S."/>
        </authorList>
    </citation>
    <scope>NUCLEOTIDE SEQUENCE [LARGE SCALE GENOMIC DNA]</scope>
    <source>
        <strain evidence="2">JC22</strain>
    </source>
</reference>
<dbReference type="EMBL" id="OBMQ01000001">
    <property type="protein sequence ID" value="SOB90523.1"/>
    <property type="molecule type" value="Genomic_DNA"/>
</dbReference>